<dbReference type="CDD" id="cd07377">
    <property type="entry name" value="WHTH_GntR"/>
    <property type="match status" value="1"/>
</dbReference>
<keyword evidence="1" id="KW-0805">Transcription regulation</keyword>
<accession>A0A6L9SCN1</accession>
<dbReference type="PRINTS" id="PR00035">
    <property type="entry name" value="HTHGNTR"/>
</dbReference>
<dbReference type="PANTHER" id="PTHR43537">
    <property type="entry name" value="TRANSCRIPTIONAL REGULATOR, GNTR FAMILY"/>
    <property type="match status" value="1"/>
</dbReference>
<dbReference type="SMART" id="SM00345">
    <property type="entry name" value="HTH_GNTR"/>
    <property type="match status" value="1"/>
</dbReference>
<organism evidence="5 6">
    <name type="scientific">Phytoactinopolyspora halotolerans</name>
    <dbReference type="NCBI Taxonomy" id="1981512"/>
    <lineage>
        <taxon>Bacteria</taxon>
        <taxon>Bacillati</taxon>
        <taxon>Actinomycetota</taxon>
        <taxon>Actinomycetes</taxon>
        <taxon>Jiangellales</taxon>
        <taxon>Jiangellaceae</taxon>
        <taxon>Phytoactinopolyspora</taxon>
    </lineage>
</organism>
<sequence length="224" mass="25195">MEESKFLAAQQRLREYIDQNGLRPGDGLPSEGALAAELGISRISLREATRSLQTLGVIEAKRGKGLYVSEFSFQPILDQLPYGMAVHGASLHEVLVVRETLEEGLIESVAKRMGADVVDDLDRLVDRMEEAEQTGGPLSDIDKEFHLRLFEPLGNQLVTHLIEIFWVLSDRLRGEELGVPLHVADVHRNIVRALRNGERLVPAMSAHFTDIRNRMEKHERSVRS</sequence>
<dbReference type="SMART" id="SM00895">
    <property type="entry name" value="FCD"/>
    <property type="match status" value="1"/>
</dbReference>
<dbReference type="Pfam" id="PF00392">
    <property type="entry name" value="GntR"/>
    <property type="match status" value="1"/>
</dbReference>
<feature type="domain" description="HTH gntR-type" evidence="4">
    <location>
        <begin position="3"/>
        <end position="71"/>
    </location>
</feature>
<dbReference type="SUPFAM" id="SSF48008">
    <property type="entry name" value="GntR ligand-binding domain-like"/>
    <property type="match status" value="1"/>
</dbReference>
<dbReference type="Gene3D" id="1.10.10.10">
    <property type="entry name" value="Winged helix-like DNA-binding domain superfamily/Winged helix DNA-binding domain"/>
    <property type="match status" value="1"/>
</dbReference>
<dbReference type="GO" id="GO:0003700">
    <property type="term" value="F:DNA-binding transcription factor activity"/>
    <property type="evidence" value="ECO:0007669"/>
    <property type="project" value="InterPro"/>
</dbReference>
<gene>
    <name evidence="5" type="ORF">G1H10_23500</name>
</gene>
<dbReference type="InterPro" id="IPR036390">
    <property type="entry name" value="WH_DNA-bd_sf"/>
</dbReference>
<dbReference type="Proteomes" id="UP000475214">
    <property type="component" value="Unassembled WGS sequence"/>
</dbReference>
<dbReference type="InterPro" id="IPR000524">
    <property type="entry name" value="Tscrpt_reg_HTH_GntR"/>
</dbReference>
<protein>
    <submittedName>
        <fullName evidence="5">FadR family transcriptional regulator</fullName>
    </submittedName>
</protein>
<evidence type="ECO:0000256" key="1">
    <source>
        <dbReference type="ARBA" id="ARBA00023015"/>
    </source>
</evidence>
<comment type="caution">
    <text evidence="5">The sequence shown here is derived from an EMBL/GenBank/DDBJ whole genome shotgun (WGS) entry which is preliminary data.</text>
</comment>
<dbReference type="Pfam" id="PF07729">
    <property type="entry name" value="FCD"/>
    <property type="match status" value="1"/>
</dbReference>
<name>A0A6L9SCN1_9ACTN</name>
<keyword evidence="2" id="KW-0238">DNA-binding</keyword>
<evidence type="ECO:0000313" key="6">
    <source>
        <dbReference type="Proteomes" id="UP000475214"/>
    </source>
</evidence>
<keyword evidence="3" id="KW-0804">Transcription</keyword>
<proteinExistence type="predicted"/>
<dbReference type="InterPro" id="IPR008920">
    <property type="entry name" value="TF_FadR/GntR_C"/>
</dbReference>
<evidence type="ECO:0000259" key="4">
    <source>
        <dbReference type="PROSITE" id="PS50949"/>
    </source>
</evidence>
<evidence type="ECO:0000313" key="5">
    <source>
        <dbReference type="EMBL" id="NEE03135.1"/>
    </source>
</evidence>
<dbReference type="AlphaFoldDB" id="A0A6L9SCN1"/>
<dbReference type="RefSeq" id="WP_163742415.1">
    <property type="nucleotide sequence ID" value="NZ_JAAGOA010000019.1"/>
</dbReference>
<evidence type="ECO:0000256" key="3">
    <source>
        <dbReference type="ARBA" id="ARBA00023163"/>
    </source>
</evidence>
<dbReference type="PANTHER" id="PTHR43537:SF5">
    <property type="entry name" value="UXU OPERON TRANSCRIPTIONAL REGULATOR"/>
    <property type="match status" value="1"/>
</dbReference>
<keyword evidence="6" id="KW-1185">Reference proteome</keyword>
<dbReference type="PROSITE" id="PS50949">
    <property type="entry name" value="HTH_GNTR"/>
    <property type="match status" value="1"/>
</dbReference>
<reference evidence="5 6" key="1">
    <citation type="submission" date="2020-02" db="EMBL/GenBank/DDBJ databases">
        <authorList>
            <person name="Li X.-J."/>
            <person name="Han X.-M."/>
        </authorList>
    </citation>
    <scope>NUCLEOTIDE SEQUENCE [LARGE SCALE GENOMIC DNA]</scope>
    <source>
        <strain evidence="5 6">CCTCC AB 2017055</strain>
    </source>
</reference>
<dbReference type="InterPro" id="IPR011711">
    <property type="entry name" value="GntR_C"/>
</dbReference>
<dbReference type="GO" id="GO:0003677">
    <property type="term" value="F:DNA binding"/>
    <property type="evidence" value="ECO:0007669"/>
    <property type="project" value="UniProtKB-KW"/>
</dbReference>
<evidence type="ECO:0000256" key="2">
    <source>
        <dbReference type="ARBA" id="ARBA00023125"/>
    </source>
</evidence>
<dbReference type="Gene3D" id="1.20.120.530">
    <property type="entry name" value="GntR ligand-binding domain-like"/>
    <property type="match status" value="1"/>
</dbReference>
<dbReference type="SUPFAM" id="SSF46785">
    <property type="entry name" value="Winged helix' DNA-binding domain"/>
    <property type="match status" value="1"/>
</dbReference>
<dbReference type="EMBL" id="JAAGOA010000019">
    <property type="protein sequence ID" value="NEE03135.1"/>
    <property type="molecule type" value="Genomic_DNA"/>
</dbReference>
<dbReference type="InterPro" id="IPR036388">
    <property type="entry name" value="WH-like_DNA-bd_sf"/>
</dbReference>